<evidence type="ECO:0000256" key="10">
    <source>
        <dbReference type="ARBA" id="ARBA00023239"/>
    </source>
</evidence>
<dbReference type="Gramene" id="TraesCLE_scaffold_063356_01G000200.1">
    <property type="protein sequence ID" value="TraesCLE_scaffold_063356_01G000200.1"/>
    <property type="gene ID" value="TraesCLE_scaffold_063356_01G000200"/>
</dbReference>
<comment type="similarity">
    <text evidence="2">Belongs to the sterol desaturase family.</text>
</comment>
<feature type="domain" description="Fatty acid hydroxylase" evidence="13">
    <location>
        <begin position="99"/>
        <end position="235"/>
    </location>
</feature>
<evidence type="ECO:0000256" key="12">
    <source>
        <dbReference type="SAM" id="Phobius"/>
    </source>
</evidence>
<dbReference type="Gramene" id="TraesNOR6D03G03804560.1">
    <property type="protein sequence ID" value="TraesNOR6D03G03804560.1"/>
    <property type="gene ID" value="TraesNOR6D03G03804560"/>
</dbReference>
<keyword evidence="7" id="KW-0521">NADP</keyword>
<feature type="transmembrane region" description="Helical" evidence="12">
    <location>
        <begin position="56"/>
        <end position="79"/>
    </location>
</feature>
<protein>
    <recommendedName>
        <fullName evidence="4">aldehyde oxygenase (deformylating)</fullName>
        <ecNumber evidence="4">4.1.99.5</ecNumber>
    </recommendedName>
</protein>
<dbReference type="Gramene" id="TraesCS6D03G0678600.1">
    <property type="protein sequence ID" value="TraesCS6D03G0678600.1.CDS"/>
    <property type="gene ID" value="TraesCS6D03G0678600"/>
</dbReference>
<dbReference type="EC" id="4.1.99.5" evidence="4"/>
<dbReference type="Gramene" id="TraesROB_scaffold_091041_01G000200.1">
    <property type="protein sequence ID" value="TraesROB_scaffold_091041_01G000200.1"/>
    <property type="gene ID" value="TraesROB_scaffold_091041_01G000200"/>
</dbReference>
<dbReference type="Gramene" id="TraesLDM6D03G03767590.1">
    <property type="protein sequence ID" value="TraesLDM6D03G03767590.1"/>
    <property type="gene ID" value="TraesLDM6D03G03767590"/>
</dbReference>
<dbReference type="GO" id="GO:0071771">
    <property type="term" value="F:aldehyde oxygenase (deformylating) activity"/>
    <property type="evidence" value="ECO:0007669"/>
    <property type="project" value="UniProtKB-EC"/>
</dbReference>
<dbReference type="Gramene" id="TraesMAC6D03G03761950.1">
    <property type="protein sequence ID" value="TraesMAC6D03G03761950.1"/>
    <property type="gene ID" value="TraesMAC6D03G03761950"/>
</dbReference>
<comment type="catalytic activity">
    <reaction evidence="11">
        <text>a long-chain fatty aldehyde + 2 NADPH + O2 + H(+) = a long-chain alkane + formate + 2 NADP(+) + H2O</text>
        <dbReference type="Rhea" id="RHEA:21440"/>
        <dbReference type="ChEBI" id="CHEBI:15377"/>
        <dbReference type="ChEBI" id="CHEBI:15378"/>
        <dbReference type="ChEBI" id="CHEBI:15379"/>
        <dbReference type="ChEBI" id="CHEBI:15740"/>
        <dbReference type="ChEBI" id="CHEBI:17176"/>
        <dbReference type="ChEBI" id="CHEBI:57783"/>
        <dbReference type="ChEBI" id="CHEBI:58349"/>
        <dbReference type="ChEBI" id="CHEBI:83563"/>
        <dbReference type="EC" id="4.1.99.5"/>
    </reaction>
</comment>
<dbReference type="Gramene" id="TraesCS6D02G286000.1">
    <property type="protein sequence ID" value="TraesCS6D02G286000.1"/>
    <property type="gene ID" value="TraesCS6D02G286000"/>
</dbReference>
<dbReference type="Pfam" id="PF04116">
    <property type="entry name" value="FA_hydroxylase"/>
    <property type="match status" value="1"/>
</dbReference>
<dbReference type="RefSeq" id="XP_044420855.1">
    <property type="nucleotide sequence ID" value="XM_044564920.1"/>
</dbReference>
<evidence type="ECO:0000256" key="3">
    <source>
        <dbReference type="ARBA" id="ARBA00011738"/>
    </source>
</evidence>
<keyword evidence="6" id="KW-0256">Endoplasmic reticulum</keyword>
<evidence type="ECO:0000256" key="6">
    <source>
        <dbReference type="ARBA" id="ARBA00022824"/>
    </source>
</evidence>
<dbReference type="GO" id="GO:0008610">
    <property type="term" value="P:lipid biosynthetic process"/>
    <property type="evidence" value="ECO:0007669"/>
    <property type="project" value="InterPro"/>
</dbReference>
<dbReference type="GO" id="GO:0016491">
    <property type="term" value="F:oxidoreductase activity"/>
    <property type="evidence" value="ECO:0000318"/>
    <property type="project" value="GO_Central"/>
</dbReference>
<evidence type="ECO:0000259" key="13">
    <source>
        <dbReference type="Pfam" id="PF04116"/>
    </source>
</evidence>
<evidence type="ECO:0000256" key="5">
    <source>
        <dbReference type="ARBA" id="ARBA00022692"/>
    </source>
</evidence>
<evidence type="ECO:0000256" key="9">
    <source>
        <dbReference type="ARBA" id="ARBA00023136"/>
    </source>
</evidence>
<keyword evidence="10" id="KW-0456">Lyase</keyword>
<dbReference type="PaxDb" id="4565-Traes_6DL_82FB7DA8B.2"/>
<evidence type="ECO:0000256" key="7">
    <source>
        <dbReference type="ARBA" id="ARBA00022857"/>
    </source>
</evidence>
<dbReference type="KEGG" id="taes:123145493"/>
<reference evidence="14" key="1">
    <citation type="submission" date="2018-08" db="EMBL/GenBank/DDBJ databases">
        <authorList>
            <person name="Rossello M."/>
        </authorList>
    </citation>
    <scope>NUCLEOTIDE SEQUENCE [LARGE SCALE GENOMIC DNA]</scope>
    <source>
        <strain evidence="14">cv. Chinese Spring</strain>
    </source>
</reference>
<dbReference type="Gramene" id="TraesARI6D03G03728280.1">
    <property type="protein sequence ID" value="TraesARI6D03G03728280.1"/>
    <property type="gene ID" value="TraesARI6D03G03728280"/>
</dbReference>
<dbReference type="Gramene" id="TraesJAG6D03G03746740.1">
    <property type="protein sequence ID" value="TraesJAG6D03G03746740.1"/>
    <property type="gene ID" value="TraesJAG6D03G03746740"/>
</dbReference>
<evidence type="ECO:0000256" key="11">
    <source>
        <dbReference type="ARBA" id="ARBA00047909"/>
    </source>
</evidence>
<dbReference type="EnsemblPlants" id="TraesCS6D02G286000.1">
    <property type="protein sequence ID" value="TraesCS6D02G286000.1"/>
    <property type="gene ID" value="TraesCS6D02G286000"/>
</dbReference>
<evidence type="ECO:0000256" key="8">
    <source>
        <dbReference type="ARBA" id="ARBA00022989"/>
    </source>
</evidence>
<keyword evidence="8 12" id="KW-1133">Transmembrane helix</keyword>
<dbReference type="Gramene" id="TraesKAR6D01G0298160.1">
    <property type="protein sequence ID" value="cds.TraesKAR6D01G0298160.1"/>
    <property type="gene ID" value="TraesKAR6D01G0298160"/>
</dbReference>
<dbReference type="GO" id="GO:0005789">
    <property type="term" value="C:endoplasmic reticulum membrane"/>
    <property type="evidence" value="ECO:0000318"/>
    <property type="project" value="GO_Central"/>
</dbReference>
<dbReference type="STRING" id="4565.A0A3B6QHU8"/>
<dbReference type="GO" id="GO:0005506">
    <property type="term" value="F:iron ion binding"/>
    <property type="evidence" value="ECO:0007669"/>
    <property type="project" value="InterPro"/>
</dbReference>
<dbReference type="InterPro" id="IPR050307">
    <property type="entry name" value="Sterol_Desaturase_Related"/>
</dbReference>
<dbReference type="Gramene" id="TraesWEE_scaffold_058556_01G000200.1">
    <property type="protein sequence ID" value="TraesWEE_scaffold_058556_01G000200.1"/>
    <property type="gene ID" value="TraesWEE_scaffold_058556_01G000200"/>
</dbReference>
<sequence length="263" mass="29559">MPIGVSDELLGTFVPIAVYWLYSGLYVALDGVEGLDAYRLHPRGEEAARNVVSRGAVVRGVLVQQAFQVVVALTLFAVIGDESGIAPKQPSAVVIALQFIIAMFVMDTWQYFMHRYMHINKFLYKHIHSKHHTLVVPYSFGALYNHPLEGLILDTIGGALSFLLSGMTPRTSIFFFSFATIKTVDDHCGLWLPGNILHALFNNNTAYHDIHHQLYGNKYNFSQPFFVLWDKILGTYMPYSLENRKGGGFESRPVKSVEQTKAD</sequence>
<dbReference type="PANTHER" id="PTHR11863">
    <property type="entry name" value="STEROL DESATURASE"/>
    <property type="match status" value="1"/>
</dbReference>
<dbReference type="Proteomes" id="UP000019116">
    <property type="component" value="Chromosome 6D"/>
</dbReference>
<dbReference type="GeneID" id="123145493"/>
<proteinExistence type="inferred from homology"/>
<dbReference type="Gramene" id="TraesSTA6D03G03756980.1">
    <property type="protein sequence ID" value="TraesSTA6D03G03756980.1"/>
    <property type="gene ID" value="TraesSTA6D03G03756980"/>
</dbReference>
<evidence type="ECO:0000256" key="4">
    <source>
        <dbReference type="ARBA" id="ARBA00013146"/>
    </source>
</evidence>
<evidence type="ECO:0000256" key="2">
    <source>
        <dbReference type="ARBA" id="ARBA00009324"/>
    </source>
</evidence>
<evidence type="ECO:0000313" key="14">
    <source>
        <dbReference type="EnsemblPlants" id="TraesCS6D02G286000.1"/>
    </source>
</evidence>
<dbReference type="Gramene" id="TraesSYM6D03G03711680.1">
    <property type="protein sequence ID" value="TraesSYM6D03G03711680.1"/>
    <property type="gene ID" value="TraesSYM6D03G03711680"/>
</dbReference>
<name>A0A3B6QHU8_WHEAT</name>
<organism evidence="14">
    <name type="scientific">Triticum aestivum</name>
    <name type="common">Wheat</name>
    <dbReference type="NCBI Taxonomy" id="4565"/>
    <lineage>
        <taxon>Eukaryota</taxon>
        <taxon>Viridiplantae</taxon>
        <taxon>Streptophyta</taxon>
        <taxon>Embryophyta</taxon>
        <taxon>Tracheophyta</taxon>
        <taxon>Spermatophyta</taxon>
        <taxon>Magnoliopsida</taxon>
        <taxon>Liliopsida</taxon>
        <taxon>Poales</taxon>
        <taxon>Poaceae</taxon>
        <taxon>BOP clade</taxon>
        <taxon>Pooideae</taxon>
        <taxon>Triticodae</taxon>
        <taxon>Triticeae</taxon>
        <taxon>Triticinae</taxon>
        <taxon>Triticum</taxon>
    </lineage>
</organism>
<dbReference type="OMA" id="RCTILFQ"/>
<reference evidence="14" key="2">
    <citation type="submission" date="2018-10" db="UniProtKB">
        <authorList>
            <consortium name="EnsemblPlants"/>
        </authorList>
    </citation>
    <scope>IDENTIFICATION</scope>
</reference>
<keyword evidence="5 12" id="KW-0812">Transmembrane</keyword>
<gene>
    <name evidence="14" type="primary">LOC123145493</name>
</gene>
<dbReference type="AlphaFoldDB" id="A0A3B6QHU8"/>
<evidence type="ECO:0000256" key="1">
    <source>
        <dbReference type="ARBA" id="ARBA00004477"/>
    </source>
</evidence>
<evidence type="ECO:0000313" key="15">
    <source>
        <dbReference type="Proteomes" id="UP000019116"/>
    </source>
</evidence>
<accession>A0A3B6QHU8</accession>
<comment type="subunit">
    <text evidence="3">Homodimer.</text>
</comment>
<dbReference type="Gramene" id="TraesJUL6D03G03796920.1">
    <property type="protein sequence ID" value="TraesJUL6D03G03796920.1"/>
    <property type="gene ID" value="TraesJUL6D03G03796920"/>
</dbReference>
<keyword evidence="15" id="KW-1185">Reference proteome</keyword>
<dbReference type="InterPro" id="IPR006694">
    <property type="entry name" value="Fatty_acid_hydroxylase"/>
</dbReference>
<dbReference type="Gramene" id="TraesCAD_scaffold_117436_01G000100.1">
    <property type="protein sequence ID" value="TraesCAD_scaffold_117436_01G000100.1"/>
    <property type="gene ID" value="TraesCAD_scaffold_117436_01G000100"/>
</dbReference>
<feature type="transmembrane region" description="Helical" evidence="12">
    <location>
        <begin position="12"/>
        <end position="35"/>
    </location>
</feature>
<feature type="transmembrane region" description="Helical" evidence="12">
    <location>
        <begin position="91"/>
        <end position="112"/>
    </location>
</feature>
<comment type="subcellular location">
    <subcellularLocation>
        <location evidence="1">Endoplasmic reticulum membrane</location>
        <topology evidence="1">Multi-pass membrane protein</topology>
    </subcellularLocation>
</comment>
<dbReference type="Gramene" id="TraesPARA_EIv1.0_2146870.1">
    <property type="protein sequence ID" value="TraesPARA_EIv1.0_2146870.1.CDS"/>
    <property type="gene ID" value="TraesPARA_EIv1.0_2146870"/>
</dbReference>
<dbReference type="Gramene" id="TraesLAC6D03G03714330.1">
    <property type="protein sequence ID" value="TraesLAC6D03G03714330.1"/>
    <property type="gene ID" value="TraesLAC6D03G03714330"/>
</dbReference>
<keyword evidence="9 12" id="KW-0472">Membrane</keyword>